<accession>A0A5J4TJC2</accession>
<dbReference type="InterPro" id="IPR011050">
    <property type="entry name" value="Pectin_lyase_fold/virulence"/>
</dbReference>
<reference evidence="1 2" key="1">
    <citation type="submission" date="2019-03" db="EMBL/GenBank/DDBJ databases">
        <title>Single cell metagenomics reveals metabolic interactions within the superorganism composed of flagellate Streblomastix strix and complex community of Bacteroidetes bacteria on its surface.</title>
        <authorList>
            <person name="Treitli S.C."/>
            <person name="Kolisko M."/>
            <person name="Husnik F."/>
            <person name="Keeling P."/>
            <person name="Hampl V."/>
        </authorList>
    </citation>
    <scope>NUCLEOTIDE SEQUENCE [LARGE SCALE GENOMIC DNA]</scope>
    <source>
        <strain evidence="1">ST1C</strain>
    </source>
</reference>
<name>A0A5J4TJC2_9EUKA</name>
<feature type="non-terminal residue" evidence="1">
    <location>
        <position position="1"/>
    </location>
</feature>
<comment type="caution">
    <text evidence="1">The sequence shown here is derived from an EMBL/GenBank/DDBJ whole genome shotgun (WGS) entry which is preliminary data.</text>
</comment>
<evidence type="ECO:0000313" key="1">
    <source>
        <dbReference type="EMBL" id="KAA6357621.1"/>
    </source>
</evidence>
<sequence>SGTNDVLRWLTFVRVAQSSATVLIDVIGGSLTVDSCTFNDRSSVTSTQPEFTFIKASGTSTTVINSIFNGNQYDNGAAINKNSGILNVEKSTFNGIQGQTGPFIRASSTGANQISYNIFRNATFYGSETQNPANFAAVIINTVNVVSTISLNTFTGLVNGPGISVDSPTFNVAVNSNLFRDNGYATLSTGGIRVTNADAVGTLSVLYNTFINNTATRAGAIFADRSSGSPNYIIQYNLFINNTAYSPRESEADDILILTDCTLRINDNVQIGGDSSDALIQIRDELIEIEGAYNSITPYKYQRDIHVRAGGKNLPYDTDHPDVSIGSFDFPLKTIDYAVNQKDIIGDIDLVLYRQIYPLLHPLWIYKDDVWVKDEVFCSSPYYTTDKSVISASFGSSHA</sequence>
<dbReference type="AlphaFoldDB" id="A0A5J4TJC2"/>
<organism evidence="1 2">
    <name type="scientific">Streblomastix strix</name>
    <dbReference type="NCBI Taxonomy" id="222440"/>
    <lineage>
        <taxon>Eukaryota</taxon>
        <taxon>Metamonada</taxon>
        <taxon>Preaxostyla</taxon>
        <taxon>Oxymonadida</taxon>
        <taxon>Streblomastigidae</taxon>
        <taxon>Streblomastix</taxon>
    </lineage>
</organism>
<gene>
    <name evidence="1" type="ORF">EZS28_046852</name>
</gene>
<dbReference type="Proteomes" id="UP000324800">
    <property type="component" value="Unassembled WGS sequence"/>
</dbReference>
<protein>
    <recommendedName>
        <fullName evidence="3">Right handed beta helix domain-containing protein</fullName>
    </recommendedName>
</protein>
<dbReference type="SUPFAM" id="SSF51126">
    <property type="entry name" value="Pectin lyase-like"/>
    <property type="match status" value="1"/>
</dbReference>
<evidence type="ECO:0008006" key="3">
    <source>
        <dbReference type="Google" id="ProtNLM"/>
    </source>
</evidence>
<dbReference type="EMBL" id="SNRW01031120">
    <property type="protein sequence ID" value="KAA6357621.1"/>
    <property type="molecule type" value="Genomic_DNA"/>
</dbReference>
<evidence type="ECO:0000313" key="2">
    <source>
        <dbReference type="Proteomes" id="UP000324800"/>
    </source>
</evidence>
<proteinExistence type="predicted"/>
<feature type="non-terminal residue" evidence="1">
    <location>
        <position position="399"/>
    </location>
</feature>